<dbReference type="Pfam" id="PF04545">
    <property type="entry name" value="Sigma70_r4"/>
    <property type="match status" value="1"/>
</dbReference>
<dbReference type="Gene3D" id="1.10.10.10">
    <property type="entry name" value="Winged helix-like DNA-binding domain superfamily/Winged helix DNA-binding domain"/>
    <property type="match status" value="1"/>
</dbReference>
<dbReference type="Gene3D" id="1.10.10.1250">
    <property type="entry name" value="RNA polymerase, subunit delta, N-terminal domain"/>
    <property type="match status" value="1"/>
</dbReference>
<dbReference type="InterPro" id="IPR007630">
    <property type="entry name" value="RNA_pol_sigma70_r4"/>
</dbReference>
<keyword evidence="1" id="KW-0804">Transcription</keyword>
<evidence type="ECO:0000313" key="3">
    <source>
        <dbReference type="EMBL" id="KKQ23074.1"/>
    </source>
</evidence>
<evidence type="ECO:0000313" key="4">
    <source>
        <dbReference type="Proteomes" id="UP000034044"/>
    </source>
</evidence>
<dbReference type="PANTHER" id="PTHR30603:SF47">
    <property type="entry name" value="RNA POLYMERASE SIGMA FACTOR SIGD, CHLOROPLASTIC"/>
    <property type="match status" value="1"/>
</dbReference>
<dbReference type="InterPro" id="IPR038087">
    <property type="entry name" value="RNAP_delta_N_dom_sf"/>
</dbReference>
<proteinExistence type="predicted"/>
<dbReference type="InterPro" id="IPR036388">
    <property type="entry name" value="WH-like_DNA-bd_sf"/>
</dbReference>
<evidence type="ECO:0000256" key="1">
    <source>
        <dbReference type="ARBA" id="ARBA00023163"/>
    </source>
</evidence>
<dbReference type="GO" id="GO:0003700">
    <property type="term" value="F:DNA-binding transcription factor activity"/>
    <property type="evidence" value="ECO:0007669"/>
    <property type="project" value="InterPro"/>
</dbReference>
<dbReference type="AlphaFoldDB" id="A0A0G0IFT1"/>
<protein>
    <submittedName>
        <fullName evidence="3">Sigma-70 region 4 domain protein</fullName>
    </submittedName>
</protein>
<dbReference type="EMBL" id="LBSR01000005">
    <property type="protein sequence ID" value="KKQ23074.1"/>
    <property type="molecule type" value="Genomic_DNA"/>
</dbReference>
<dbReference type="InterPro" id="IPR007759">
    <property type="entry name" value="Asxl_HARE-HTH"/>
</dbReference>
<dbReference type="GO" id="GO:0006352">
    <property type="term" value="P:DNA-templated transcription initiation"/>
    <property type="evidence" value="ECO:0007669"/>
    <property type="project" value="InterPro"/>
</dbReference>
<dbReference type="PANTHER" id="PTHR30603">
    <property type="entry name" value="RNA POLYMERASE SIGMA FACTOR RPO"/>
    <property type="match status" value="1"/>
</dbReference>
<dbReference type="InterPro" id="IPR050239">
    <property type="entry name" value="Sigma-70_RNA_pol_init_factors"/>
</dbReference>
<sequence>MKSLRKIIDGFLAKFPSRQRDIIEQRFGLAGKKLTLAAIGKKYNLTRERIRQIEAGGLELVRNDFGKGPAKKIWETALADLKKHGGVRKEDEFIDDLKTLLKDNTINRQNLQFIFEIFREPYYYKNNKDFYNFYHLNRESLKKAVDFLNKLEKIAKSKKEELLKSKKFEFLSSEIAKSLNLDSSAAKNYLFISKKFKINPYGDFGPSQWEEINPKTIGSKSYLIIKRHGQPLHFKEIAQKINKTKFDSRIALEATVHNELIKDPRFVLVGRGIYSLAEFGHQPGTAKEVIGRILKGKGPMPAKDIINLVKQERFLKENTILLNLQNKKYFKKLPDGKYHLA</sequence>
<dbReference type="PATRIC" id="fig|1619010.3.peg.225"/>
<dbReference type="PROSITE" id="PS51913">
    <property type="entry name" value="HTH_HARE"/>
    <property type="match status" value="1"/>
</dbReference>
<reference evidence="3 4" key="1">
    <citation type="journal article" date="2015" name="Nature">
        <title>rRNA introns, odd ribosomes, and small enigmatic genomes across a large radiation of phyla.</title>
        <authorList>
            <person name="Brown C.T."/>
            <person name="Hug L.A."/>
            <person name="Thomas B.C."/>
            <person name="Sharon I."/>
            <person name="Castelle C.J."/>
            <person name="Singh A."/>
            <person name="Wilkins M.J."/>
            <person name="Williams K.H."/>
            <person name="Banfield J.F."/>
        </authorList>
    </citation>
    <scope>NUCLEOTIDE SEQUENCE [LARGE SCALE GENOMIC DNA]</scope>
</reference>
<dbReference type="Pfam" id="PF05066">
    <property type="entry name" value="HARE-HTH"/>
    <property type="match status" value="1"/>
</dbReference>
<dbReference type="SUPFAM" id="SSF88659">
    <property type="entry name" value="Sigma3 and sigma4 domains of RNA polymerase sigma factors"/>
    <property type="match status" value="1"/>
</dbReference>
<feature type="domain" description="HTH HARE-type" evidence="2">
    <location>
        <begin position="215"/>
        <end position="279"/>
    </location>
</feature>
<dbReference type="InterPro" id="IPR013324">
    <property type="entry name" value="RNA_pol_sigma_r3/r4-like"/>
</dbReference>
<name>A0A0G0IFT1_9BACT</name>
<evidence type="ECO:0000259" key="2">
    <source>
        <dbReference type="PROSITE" id="PS51913"/>
    </source>
</evidence>
<dbReference type="InterPro" id="IPR000943">
    <property type="entry name" value="RNA_pol_sigma70"/>
</dbReference>
<comment type="caution">
    <text evidence="3">The sequence shown here is derived from an EMBL/GenBank/DDBJ whole genome shotgun (WGS) entry which is preliminary data.</text>
</comment>
<organism evidence="3 4">
    <name type="scientific">Candidatus Wolfebacteria bacterium GW2011_GWC1_37_10</name>
    <dbReference type="NCBI Taxonomy" id="1619010"/>
    <lineage>
        <taxon>Bacteria</taxon>
        <taxon>Candidatus Wolfeibacteriota</taxon>
    </lineage>
</organism>
<accession>A0A0G0IFT1</accession>
<dbReference type="PRINTS" id="PR00046">
    <property type="entry name" value="SIGMA70FCT"/>
</dbReference>
<gene>
    <name evidence="3" type="ORF">US36_C0005G0025</name>
</gene>
<dbReference type="Proteomes" id="UP000034044">
    <property type="component" value="Unassembled WGS sequence"/>
</dbReference>